<reference evidence="1" key="1">
    <citation type="journal article" date="2021" name="Proc. Natl. Acad. Sci. U.S.A.">
        <title>A Catalog of Tens of Thousands of Viruses from Human Metagenomes Reveals Hidden Associations with Chronic Diseases.</title>
        <authorList>
            <person name="Tisza M.J."/>
            <person name="Buck C.B."/>
        </authorList>
    </citation>
    <scope>NUCLEOTIDE SEQUENCE</scope>
    <source>
        <strain evidence="1">CtsUe5</strain>
    </source>
</reference>
<dbReference type="EMBL" id="BK032536">
    <property type="protein sequence ID" value="DAF46353.1"/>
    <property type="molecule type" value="Genomic_DNA"/>
</dbReference>
<name>A0A8S5S5Y3_9CAUD</name>
<sequence>MNELSPLGMLVLGYCNDCDEDYQICIHNNKCKMYDEEKEDNKE</sequence>
<evidence type="ECO:0000313" key="1">
    <source>
        <dbReference type="EMBL" id="DAF46353.1"/>
    </source>
</evidence>
<protein>
    <submittedName>
        <fullName evidence="1">Uncharacterized protein</fullName>
    </submittedName>
</protein>
<proteinExistence type="predicted"/>
<accession>A0A8S5S5Y3</accession>
<organism evidence="1">
    <name type="scientific">Podoviridae sp. ctsUe5</name>
    <dbReference type="NCBI Taxonomy" id="2827750"/>
    <lineage>
        <taxon>Viruses</taxon>
        <taxon>Duplodnaviria</taxon>
        <taxon>Heunggongvirae</taxon>
        <taxon>Uroviricota</taxon>
        <taxon>Caudoviricetes</taxon>
    </lineage>
</organism>